<dbReference type="RefSeq" id="WP_104371557.1">
    <property type="nucleotide sequence ID" value="NZ_BFAV01000073.1"/>
</dbReference>
<name>A0A2L2XFX4_9FIRM</name>
<organism evidence="5 6">
    <name type="scientific">Desulfocucumis palustris</name>
    <dbReference type="NCBI Taxonomy" id="1898651"/>
    <lineage>
        <taxon>Bacteria</taxon>
        <taxon>Bacillati</taxon>
        <taxon>Bacillota</taxon>
        <taxon>Clostridia</taxon>
        <taxon>Eubacteriales</taxon>
        <taxon>Desulfocucumaceae</taxon>
        <taxon>Desulfocucumis</taxon>
    </lineage>
</organism>
<dbReference type="Pfam" id="PF00005">
    <property type="entry name" value="ABC_tran"/>
    <property type="match status" value="1"/>
</dbReference>
<accession>A0A2L2XFX4</accession>
<dbReference type="InterPro" id="IPR003593">
    <property type="entry name" value="AAA+_ATPase"/>
</dbReference>
<reference evidence="6" key="1">
    <citation type="submission" date="2018-02" db="EMBL/GenBank/DDBJ databases">
        <title>Genome sequence of Desulfocucumis palustris strain NAW-5.</title>
        <authorList>
            <person name="Watanabe M."/>
            <person name="Kojima H."/>
            <person name="Fukui M."/>
        </authorList>
    </citation>
    <scope>NUCLEOTIDE SEQUENCE [LARGE SCALE GENOMIC DNA]</scope>
    <source>
        <strain evidence="6">NAW-5</strain>
    </source>
</reference>
<dbReference type="Proteomes" id="UP000239549">
    <property type="component" value="Unassembled WGS sequence"/>
</dbReference>
<dbReference type="FunFam" id="3.40.50.300:FF:000134">
    <property type="entry name" value="Iron-enterobactin ABC transporter ATP-binding protein"/>
    <property type="match status" value="1"/>
</dbReference>
<feature type="domain" description="ABC transporter" evidence="4">
    <location>
        <begin position="2"/>
        <end position="235"/>
    </location>
</feature>
<dbReference type="InterPro" id="IPR003439">
    <property type="entry name" value="ABC_transporter-like_ATP-bd"/>
</dbReference>
<dbReference type="PROSITE" id="PS00211">
    <property type="entry name" value="ABC_TRANSPORTER_1"/>
    <property type="match status" value="1"/>
</dbReference>
<sequence>MIDIIGLSFGYKEQMVLNDISFEAKPGEITAIIGANGIGKSTLLKNVCGLLEGDGTIKICGKPLREYRPSELSSQVSYLSQDTVSHALLTVFEIVLLGRIERLSQRISDEDIQAVDAVLHRLGIESFAFRYIGELSGGQRQLVFIAQALIRNPQVLVMDEPTSNLDLNYQFQIMELIKKLTVTEGLTTLITLHQLELAARFAEKIIVLDGGRVYGSGTPSEVLTRAMLREVYRMDVEIVNSAGAIHIVPICRHVS</sequence>
<keyword evidence="6" id="KW-1185">Reference proteome</keyword>
<dbReference type="PANTHER" id="PTHR42794">
    <property type="entry name" value="HEMIN IMPORT ATP-BINDING PROTEIN HMUV"/>
    <property type="match status" value="1"/>
</dbReference>
<dbReference type="InterPro" id="IPR027417">
    <property type="entry name" value="P-loop_NTPase"/>
</dbReference>
<keyword evidence="2" id="KW-0547">Nucleotide-binding</keyword>
<comment type="caution">
    <text evidence="5">The sequence shown here is derived from an EMBL/GenBank/DDBJ whole genome shotgun (WGS) entry which is preliminary data.</text>
</comment>
<dbReference type="EMBL" id="BFAV01000073">
    <property type="protein sequence ID" value="GBF33126.1"/>
    <property type="molecule type" value="Genomic_DNA"/>
</dbReference>
<keyword evidence="3" id="KW-0067">ATP-binding</keyword>
<dbReference type="PANTHER" id="PTHR42794:SF2">
    <property type="entry name" value="ABC TRANSPORTER ATP-BINDING PROTEIN"/>
    <property type="match status" value="1"/>
</dbReference>
<dbReference type="CDD" id="cd03214">
    <property type="entry name" value="ABC_Iron-Siderophores_B12_Hemin"/>
    <property type="match status" value="1"/>
</dbReference>
<keyword evidence="1" id="KW-0813">Transport</keyword>
<dbReference type="PROSITE" id="PS50893">
    <property type="entry name" value="ABC_TRANSPORTER_2"/>
    <property type="match status" value="1"/>
</dbReference>
<evidence type="ECO:0000313" key="5">
    <source>
        <dbReference type="EMBL" id="GBF33126.1"/>
    </source>
</evidence>
<dbReference type="AlphaFoldDB" id="A0A2L2XFX4"/>
<evidence type="ECO:0000313" key="6">
    <source>
        <dbReference type="Proteomes" id="UP000239549"/>
    </source>
</evidence>
<dbReference type="OrthoDB" id="9802264at2"/>
<evidence type="ECO:0000256" key="1">
    <source>
        <dbReference type="ARBA" id="ARBA00022448"/>
    </source>
</evidence>
<evidence type="ECO:0000256" key="2">
    <source>
        <dbReference type="ARBA" id="ARBA00022741"/>
    </source>
</evidence>
<proteinExistence type="predicted"/>
<dbReference type="GO" id="GO:0005524">
    <property type="term" value="F:ATP binding"/>
    <property type="evidence" value="ECO:0007669"/>
    <property type="project" value="UniProtKB-KW"/>
</dbReference>
<dbReference type="InterPro" id="IPR017871">
    <property type="entry name" value="ABC_transporter-like_CS"/>
</dbReference>
<dbReference type="SUPFAM" id="SSF52540">
    <property type="entry name" value="P-loop containing nucleoside triphosphate hydrolases"/>
    <property type="match status" value="1"/>
</dbReference>
<dbReference type="SMART" id="SM00382">
    <property type="entry name" value="AAA"/>
    <property type="match status" value="1"/>
</dbReference>
<dbReference type="GO" id="GO:0016887">
    <property type="term" value="F:ATP hydrolysis activity"/>
    <property type="evidence" value="ECO:0007669"/>
    <property type="project" value="InterPro"/>
</dbReference>
<gene>
    <name evidence="5" type="ORF">DCCM_2223</name>
</gene>
<evidence type="ECO:0000256" key="3">
    <source>
        <dbReference type="ARBA" id="ARBA00022840"/>
    </source>
</evidence>
<dbReference type="Gene3D" id="3.40.50.300">
    <property type="entry name" value="P-loop containing nucleotide triphosphate hydrolases"/>
    <property type="match status" value="1"/>
</dbReference>
<evidence type="ECO:0000259" key="4">
    <source>
        <dbReference type="PROSITE" id="PS50893"/>
    </source>
</evidence>
<protein>
    <submittedName>
        <fullName evidence="5">Vitamin B12 ABC transporter</fullName>
    </submittedName>
</protein>